<feature type="compositionally biased region" description="Low complexity" evidence="1">
    <location>
        <begin position="44"/>
        <end position="66"/>
    </location>
</feature>
<dbReference type="EMBL" id="ASVY01000002">
    <property type="protein sequence ID" value="EOT62382.1"/>
    <property type="molecule type" value="Genomic_DNA"/>
</dbReference>
<dbReference type="EMBL" id="AJAR01000010">
    <property type="protein sequence ID" value="EOH99876.1"/>
    <property type="molecule type" value="Genomic_DNA"/>
</dbReference>
<evidence type="ECO:0000256" key="1">
    <source>
        <dbReference type="SAM" id="MobiDB-lite"/>
    </source>
</evidence>
<dbReference type="RefSeq" id="WP_010761237.1">
    <property type="nucleotide sequence ID" value="NZ_KE136479.1"/>
</dbReference>
<keyword evidence="5" id="KW-1185">Reference proteome</keyword>
<dbReference type="Proteomes" id="UP000014197">
    <property type="component" value="Unassembled WGS sequence"/>
</dbReference>
<name>R2T4G7_9ENTE</name>
<feature type="compositionally biased region" description="Basic residues" evidence="1">
    <location>
        <begin position="71"/>
        <end position="83"/>
    </location>
</feature>
<dbReference type="Proteomes" id="UP000013858">
    <property type="component" value="Unassembled WGS sequence"/>
</dbReference>
<reference evidence="2 4" key="1">
    <citation type="submission" date="2013-02" db="EMBL/GenBank/DDBJ databases">
        <title>The Genome Sequence of Enterococcus haemoperoxidus BAA-382.</title>
        <authorList>
            <consortium name="The Broad Institute Genome Sequencing Platform"/>
            <consortium name="The Broad Institute Genome Sequencing Center for Infectious Disease"/>
            <person name="Earl A.M."/>
            <person name="Gilmore M.S."/>
            <person name="Lebreton F."/>
            <person name="Walker B."/>
            <person name="Young S.K."/>
            <person name="Zeng Q."/>
            <person name="Gargeya S."/>
            <person name="Fitzgerald M."/>
            <person name="Haas B."/>
            <person name="Abouelleil A."/>
            <person name="Alvarado L."/>
            <person name="Arachchi H.M."/>
            <person name="Berlin A.M."/>
            <person name="Chapman S.B."/>
            <person name="Dewar J."/>
            <person name="Goldberg J."/>
            <person name="Griggs A."/>
            <person name="Gujja S."/>
            <person name="Hansen M."/>
            <person name="Howarth C."/>
            <person name="Imamovic A."/>
            <person name="Larimer J."/>
            <person name="McCowan C."/>
            <person name="Murphy C."/>
            <person name="Neiman D."/>
            <person name="Pearson M."/>
            <person name="Priest M."/>
            <person name="Roberts A."/>
            <person name="Saif S."/>
            <person name="Shea T."/>
            <person name="Sisk P."/>
            <person name="Sykes S."/>
            <person name="Wortman J."/>
            <person name="Nusbaum C."/>
            <person name="Birren B."/>
        </authorList>
    </citation>
    <scope>NUCLEOTIDE SEQUENCE [LARGE SCALE GENOMIC DNA]</scope>
    <source>
        <strain evidence="2 4">ATCC BAA-382</strain>
    </source>
</reference>
<sequence>MKKRGLIFLSIIFIVISLFQFSKVSKAANYDTEIGLTFNTDVATGSDSTSSSKIESSTSETSQTSTNNHQVIRKNFQRQLHKK</sequence>
<protein>
    <submittedName>
        <fullName evidence="2">Uncharacterized protein</fullName>
    </submittedName>
</protein>
<proteinExistence type="predicted"/>
<reference evidence="3 5" key="2">
    <citation type="submission" date="2013-03" db="EMBL/GenBank/DDBJ databases">
        <title>The Genome Sequence of Enterococcus haemoperoxidus BAA-382 (PacBio/Illumina hybrid assembly).</title>
        <authorList>
            <consortium name="The Broad Institute Genomics Platform"/>
            <consortium name="The Broad Institute Genome Sequencing Center for Infectious Disease"/>
            <person name="Earl A."/>
            <person name="Russ C."/>
            <person name="Gilmore M."/>
            <person name="Surin D."/>
            <person name="Walker B."/>
            <person name="Young S."/>
            <person name="Zeng Q."/>
            <person name="Gargeya S."/>
            <person name="Fitzgerald M."/>
            <person name="Haas B."/>
            <person name="Abouelleil A."/>
            <person name="Allen A.W."/>
            <person name="Alvarado L."/>
            <person name="Arachchi H.M."/>
            <person name="Berlin A.M."/>
            <person name="Chapman S.B."/>
            <person name="Gainer-Dewar J."/>
            <person name="Goldberg J."/>
            <person name="Griggs A."/>
            <person name="Gujja S."/>
            <person name="Hansen M."/>
            <person name="Howarth C."/>
            <person name="Imamovic A."/>
            <person name="Ireland A."/>
            <person name="Larimer J."/>
            <person name="McCowan C."/>
            <person name="Murphy C."/>
            <person name="Pearson M."/>
            <person name="Poon T.W."/>
            <person name="Priest M."/>
            <person name="Roberts A."/>
            <person name="Saif S."/>
            <person name="Shea T."/>
            <person name="Sisk P."/>
            <person name="Sykes S."/>
            <person name="Wortman J."/>
            <person name="Nusbaum C."/>
            <person name="Birren B."/>
        </authorList>
    </citation>
    <scope>NUCLEOTIDE SEQUENCE [LARGE SCALE GENOMIC DNA]</scope>
    <source>
        <strain evidence="3 5">ATCC BAA-382</strain>
    </source>
</reference>
<accession>R2T4G7</accession>
<comment type="caution">
    <text evidence="2">The sequence shown here is derived from an EMBL/GenBank/DDBJ whole genome shotgun (WGS) entry which is preliminary data.</text>
</comment>
<evidence type="ECO:0000313" key="3">
    <source>
        <dbReference type="EMBL" id="EOT62382.1"/>
    </source>
</evidence>
<dbReference type="eggNOG" id="ENOG50308CV">
    <property type="taxonomic scope" value="Bacteria"/>
</dbReference>
<gene>
    <name evidence="3" type="ORF">I583_01382</name>
    <name evidence="2" type="ORF">UAW_01029</name>
</gene>
<evidence type="ECO:0000313" key="5">
    <source>
        <dbReference type="Proteomes" id="UP000014197"/>
    </source>
</evidence>
<dbReference type="AlphaFoldDB" id="R2T4G7"/>
<organism evidence="2 4">
    <name type="scientific">Enterococcus haemoperoxidus ATCC BAA-382</name>
    <dbReference type="NCBI Taxonomy" id="1158608"/>
    <lineage>
        <taxon>Bacteria</taxon>
        <taxon>Bacillati</taxon>
        <taxon>Bacillota</taxon>
        <taxon>Bacilli</taxon>
        <taxon>Lactobacillales</taxon>
        <taxon>Enterococcaceae</taxon>
        <taxon>Enterococcus</taxon>
    </lineage>
</organism>
<evidence type="ECO:0000313" key="4">
    <source>
        <dbReference type="Proteomes" id="UP000013858"/>
    </source>
</evidence>
<evidence type="ECO:0000313" key="2">
    <source>
        <dbReference type="EMBL" id="EOH99876.1"/>
    </source>
</evidence>
<feature type="region of interest" description="Disordered" evidence="1">
    <location>
        <begin position="40"/>
        <end position="83"/>
    </location>
</feature>